<feature type="region of interest" description="Disordered" evidence="6">
    <location>
        <begin position="294"/>
        <end position="351"/>
    </location>
</feature>
<evidence type="ECO:0000256" key="5">
    <source>
        <dbReference type="ARBA" id="ARBA00023125"/>
    </source>
</evidence>
<dbReference type="PANTHER" id="PTHR47165">
    <property type="entry name" value="OS03G0429900 PROTEIN"/>
    <property type="match status" value="1"/>
</dbReference>
<keyword evidence="3" id="KW-0863">Zinc-finger</keyword>
<dbReference type="InterPro" id="IPR013955">
    <property type="entry name" value="Rep_factor-A_C"/>
</dbReference>
<evidence type="ECO:0000256" key="4">
    <source>
        <dbReference type="ARBA" id="ARBA00022833"/>
    </source>
</evidence>
<keyword evidence="9" id="KW-1185">Reference proteome</keyword>
<name>A0ABC8ZL38_9POAL</name>
<comment type="similarity">
    <text evidence="1">Belongs to the replication factor A protein 1 family.</text>
</comment>
<dbReference type="InterPro" id="IPR047192">
    <property type="entry name" value="Euk_RPA1_DBD_C"/>
</dbReference>
<dbReference type="GO" id="GO:0008270">
    <property type="term" value="F:zinc ion binding"/>
    <property type="evidence" value="ECO:0007669"/>
    <property type="project" value="UniProtKB-KW"/>
</dbReference>
<evidence type="ECO:0000256" key="6">
    <source>
        <dbReference type="SAM" id="MobiDB-lite"/>
    </source>
</evidence>
<sequence>MLEDINGNELKLTLWGSRAQEFSIDNVYNANDAKPIVTLIVGCLMKSFFNSATKTSEQYLSGSSACKWYFNPEIPEAEAFYSKFQGQRIEIKCADPSAQLPVQPPPPPIVETKTLQELMIMHPFDFPTNGCQCTVTISRLIPSTFWWYPACKICNTGMNAHGSGYKCRKCNHTDYTYGLKIPFIATDGTAEAEMICFGFTATRIVGKSCDYVMRSAGQGHNIPPPIAAIVSEKFTFGIKLTEDSYNNPKKSFIVNSVIASHGKQRTVPQIQAIAGTSAQSSTSRLLIQHPHTSLPAISESSQTPHTIQPEATDAPPFDPDTPDDFSARKRLFSSNIDGKKKLMRTLQKKKN</sequence>
<organism evidence="8 9">
    <name type="scientific">Urochloa decumbens</name>
    <dbReference type="NCBI Taxonomy" id="240449"/>
    <lineage>
        <taxon>Eukaryota</taxon>
        <taxon>Viridiplantae</taxon>
        <taxon>Streptophyta</taxon>
        <taxon>Embryophyta</taxon>
        <taxon>Tracheophyta</taxon>
        <taxon>Spermatophyta</taxon>
        <taxon>Magnoliopsida</taxon>
        <taxon>Liliopsida</taxon>
        <taxon>Poales</taxon>
        <taxon>Poaceae</taxon>
        <taxon>PACMAD clade</taxon>
        <taxon>Panicoideae</taxon>
        <taxon>Panicodae</taxon>
        <taxon>Paniceae</taxon>
        <taxon>Melinidinae</taxon>
        <taxon>Urochloa</taxon>
    </lineage>
</organism>
<evidence type="ECO:0000256" key="1">
    <source>
        <dbReference type="ARBA" id="ARBA00005690"/>
    </source>
</evidence>
<evidence type="ECO:0000256" key="3">
    <source>
        <dbReference type="ARBA" id="ARBA00022771"/>
    </source>
</evidence>
<evidence type="ECO:0000256" key="2">
    <source>
        <dbReference type="ARBA" id="ARBA00022723"/>
    </source>
</evidence>
<accession>A0ABC8ZL38</accession>
<keyword evidence="4" id="KW-0862">Zinc</keyword>
<dbReference type="PANTHER" id="PTHR47165:SF3">
    <property type="entry name" value="RETROTRANSPOSON-LIKE PROTEIN"/>
    <property type="match status" value="1"/>
</dbReference>
<dbReference type="InterPro" id="IPR012340">
    <property type="entry name" value="NA-bd_OB-fold"/>
</dbReference>
<keyword evidence="2" id="KW-0479">Metal-binding</keyword>
<dbReference type="EMBL" id="OZ075129">
    <property type="protein sequence ID" value="CAL4962659.1"/>
    <property type="molecule type" value="Genomic_DNA"/>
</dbReference>
<evidence type="ECO:0000259" key="7">
    <source>
        <dbReference type="Pfam" id="PF08646"/>
    </source>
</evidence>
<feature type="domain" description="Replication factor A C-terminal" evidence="7">
    <location>
        <begin position="135"/>
        <end position="250"/>
    </location>
</feature>
<reference evidence="9" key="1">
    <citation type="submission" date="2024-06" db="EMBL/GenBank/DDBJ databases">
        <authorList>
            <person name="Ryan C."/>
        </authorList>
    </citation>
    <scope>NUCLEOTIDE SEQUENCE [LARGE SCALE GENOMIC DNA]</scope>
</reference>
<gene>
    <name evidence="8" type="ORF">URODEC1_LOCUS45759</name>
</gene>
<dbReference type="Proteomes" id="UP001497457">
    <property type="component" value="Chromosome 19rd"/>
</dbReference>
<reference evidence="8 9" key="2">
    <citation type="submission" date="2024-10" db="EMBL/GenBank/DDBJ databases">
        <authorList>
            <person name="Ryan C."/>
        </authorList>
    </citation>
    <scope>NUCLEOTIDE SEQUENCE [LARGE SCALE GENOMIC DNA]</scope>
</reference>
<keyword evidence="5" id="KW-0238">DNA-binding</keyword>
<feature type="compositionally biased region" description="Basic residues" evidence="6">
    <location>
        <begin position="341"/>
        <end position="351"/>
    </location>
</feature>
<dbReference type="GO" id="GO:0003677">
    <property type="term" value="F:DNA binding"/>
    <property type="evidence" value="ECO:0007669"/>
    <property type="project" value="UniProtKB-KW"/>
</dbReference>
<dbReference type="CDD" id="cd04481">
    <property type="entry name" value="RPA1_DBD_B_like"/>
    <property type="match status" value="1"/>
</dbReference>
<proteinExistence type="inferred from homology"/>
<dbReference type="CDD" id="cd04476">
    <property type="entry name" value="RPA1_DBD_C"/>
    <property type="match status" value="1"/>
</dbReference>
<dbReference type="AlphaFoldDB" id="A0ABC8ZL38"/>
<evidence type="ECO:0000313" key="8">
    <source>
        <dbReference type="EMBL" id="CAL4962659.1"/>
    </source>
</evidence>
<dbReference type="SUPFAM" id="SSF50249">
    <property type="entry name" value="Nucleic acid-binding proteins"/>
    <property type="match status" value="2"/>
</dbReference>
<evidence type="ECO:0000313" key="9">
    <source>
        <dbReference type="Proteomes" id="UP001497457"/>
    </source>
</evidence>
<dbReference type="Gene3D" id="2.40.50.140">
    <property type="entry name" value="Nucleic acid-binding proteins"/>
    <property type="match status" value="2"/>
</dbReference>
<protein>
    <recommendedName>
        <fullName evidence="7">Replication factor A C-terminal domain-containing protein</fullName>
    </recommendedName>
</protein>
<dbReference type="Pfam" id="PF08646">
    <property type="entry name" value="Rep_fac-A_C"/>
    <property type="match status" value="1"/>
</dbReference>